<gene>
    <name evidence="6" type="ORF">PENVUL_c004G02173</name>
</gene>
<proteinExistence type="inferred from homology"/>
<evidence type="ECO:0000256" key="1">
    <source>
        <dbReference type="ARBA" id="ARBA00022723"/>
    </source>
</evidence>
<dbReference type="Gene3D" id="3.90.180.10">
    <property type="entry name" value="Medium-chain alcohol dehydrogenases, catalytic domain"/>
    <property type="match status" value="1"/>
</dbReference>
<keyword evidence="2 4" id="KW-0862">Zinc</keyword>
<keyword evidence="1 4" id="KW-0479">Metal-binding</keyword>
<sequence length="322" mass="33622">MKAYRFHNVEAGLQLEDIDVPEVSSSEVLIAVKAAGLCHSDCHTLKGSNWGGKFPITLGHEVAGTVVTLGKNVSNVKVGDRVAVALPGQPIEEMEFSSVIGVGFDGGYAEYAAVPAKFLVPIPDNVTFEQAAVATDSISTAYHAILAEGKITTSTTVAVVGLGGVGMNGLHFAILQGARVYGFDIDPAKRDAAKRLGAIECFDSLDCIKDVSIDVIVDFVGLTATLSKAVTAVKLGGRIVAVGLGDPEITLPTFSLVSRAIELKGSIGASLEDFHAVLQLISSGDIRPVLECIPFSDVVDGLHRLERGGVPGRLYTIPVAIA</sequence>
<dbReference type="InterPro" id="IPR050129">
    <property type="entry name" value="Zn_alcohol_dh"/>
</dbReference>
<comment type="caution">
    <text evidence="6">The sequence shown here is derived from an EMBL/GenBank/DDBJ whole genome shotgun (WGS) entry which is preliminary data.</text>
</comment>
<organism evidence="6 7">
    <name type="scientific">Penicillium vulpinum</name>
    <dbReference type="NCBI Taxonomy" id="29845"/>
    <lineage>
        <taxon>Eukaryota</taxon>
        <taxon>Fungi</taxon>
        <taxon>Dikarya</taxon>
        <taxon>Ascomycota</taxon>
        <taxon>Pezizomycotina</taxon>
        <taxon>Eurotiomycetes</taxon>
        <taxon>Eurotiomycetidae</taxon>
        <taxon>Eurotiales</taxon>
        <taxon>Aspergillaceae</taxon>
        <taxon>Penicillium</taxon>
    </lineage>
</organism>
<evidence type="ECO:0000256" key="2">
    <source>
        <dbReference type="ARBA" id="ARBA00022833"/>
    </source>
</evidence>
<dbReference type="SUPFAM" id="SSF50129">
    <property type="entry name" value="GroES-like"/>
    <property type="match status" value="1"/>
</dbReference>
<dbReference type="SUPFAM" id="SSF51735">
    <property type="entry name" value="NAD(P)-binding Rossmann-fold domains"/>
    <property type="match status" value="1"/>
</dbReference>
<evidence type="ECO:0000256" key="3">
    <source>
        <dbReference type="ARBA" id="ARBA00023002"/>
    </source>
</evidence>
<keyword evidence="7" id="KW-1185">Reference proteome</keyword>
<dbReference type="AlphaFoldDB" id="A0A1V6S817"/>
<dbReference type="CDD" id="cd08254">
    <property type="entry name" value="hydroxyacyl_CoA_DH"/>
    <property type="match status" value="1"/>
</dbReference>
<reference evidence="7" key="1">
    <citation type="journal article" date="2017" name="Nat. Microbiol.">
        <title>Global analysis of biosynthetic gene clusters reveals vast potential of secondary metabolite production in Penicillium species.</title>
        <authorList>
            <person name="Nielsen J.C."/>
            <person name="Grijseels S."/>
            <person name="Prigent S."/>
            <person name="Ji B."/>
            <person name="Dainat J."/>
            <person name="Nielsen K.F."/>
            <person name="Frisvad J.C."/>
            <person name="Workman M."/>
            <person name="Nielsen J."/>
        </authorList>
    </citation>
    <scope>NUCLEOTIDE SEQUENCE [LARGE SCALE GENOMIC DNA]</scope>
    <source>
        <strain evidence="7">IBT 29486</strain>
    </source>
</reference>
<dbReference type="EMBL" id="MDYP01000004">
    <property type="protein sequence ID" value="OQE10205.1"/>
    <property type="molecule type" value="Genomic_DNA"/>
</dbReference>
<evidence type="ECO:0000259" key="5">
    <source>
        <dbReference type="SMART" id="SM00829"/>
    </source>
</evidence>
<evidence type="ECO:0000256" key="4">
    <source>
        <dbReference type="RuleBase" id="RU361277"/>
    </source>
</evidence>
<dbReference type="Proteomes" id="UP000191518">
    <property type="component" value="Unassembled WGS sequence"/>
</dbReference>
<dbReference type="InterPro" id="IPR020843">
    <property type="entry name" value="ER"/>
</dbReference>
<dbReference type="SMART" id="SM00829">
    <property type="entry name" value="PKS_ER"/>
    <property type="match status" value="1"/>
</dbReference>
<comment type="cofactor">
    <cofactor evidence="4">
        <name>Zn(2+)</name>
        <dbReference type="ChEBI" id="CHEBI:29105"/>
    </cofactor>
</comment>
<dbReference type="PROSITE" id="PS00059">
    <property type="entry name" value="ADH_ZINC"/>
    <property type="match status" value="1"/>
</dbReference>
<dbReference type="InterPro" id="IPR013149">
    <property type="entry name" value="ADH-like_C"/>
</dbReference>
<protein>
    <recommendedName>
        <fullName evidence="5">Enoyl reductase (ER) domain-containing protein</fullName>
    </recommendedName>
</protein>
<keyword evidence="3" id="KW-0560">Oxidoreductase</keyword>
<dbReference type="Pfam" id="PF08240">
    <property type="entry name" value="ADH_N"/>
    <property type="match status" value="1"/>
</dbReference>
<evidence type="ECO:0000313" key="7">
    <source>
        <dbReference type="Proteomes" id="UP000191518"/>
    </source>
</evidence>
<dbReference type="Pfam" id="PF00107">
    <property type="entry name" value="ADH_zinc_N"/>
    <property type="match status" value="1"/>
</dbReference>
<evidence type="ECO:0000313" key="6">
    <source>
        <dbReference type="EMBL" id="OQE10205.1"/>
    </source>
</evidence>
<dbReference type="GO" id="GO:0008270">
    <property type="term" value="F:zinc ion binding"/>
    <property type="evidence" value="ECO:0007669"/>
    <property type="project" value="InterPro"/>
</dbReference>
<name>A0A1V6S817_9EURO</name>
<dbReference type="PANTHER" id="PTHR43401">
    <property type="entry name" value="L-THREONINE 3-DEHYDROGENASE"/>
    <property type="match status" value="1"/>
</dbReference>
<dbReference type="OrthoDB" id="1879366at2759"/>
<dbReference type="InterPro" id="IPR002328">
    <property type="entry name" value="ADH_Zn_CS"/>
</dbReference>
<dbReference type="STRING" id="29845.A0A1V6S817"/>
<dbReference type="InterPro" id="IPR011032">
    <property type="entry name" value="GroES-like_sf"/>
</dbReference>
<feature type="domain" description="Enoyl reductase (ER)" evidence="5">
    <location>
        <begin position="12"/>
        <end position="316"/>
    </location>
</feature>
<dbReference type="PANTHER" id="PTHR43401:SF4">
    <property type="entry name" value="D-ARABINOSE 1-DEHYDROGENASE (NADP(+))"/>
    <property type="match status" value="1"/>
</dbReference>
<dbReference type="GO" id="GO:0016491">
    <property type="term" value="F:oxidoreductase activity"/>
    <property type="evidence" value="ECO:0007669"/>
    <property type="project" value="UniProtKB-KW"/>
</dbReference>
<comment type="similarity">
    <text evidence="4">Belongs to the zinc-containing alcohol dehydrogenase family.</text>
</comment>
<dbReference type="InterPro" id="IPR013154">
    <property type="entry name" value="ADH-like_N"/>
</dbReference>
<accession>A0A1V6S817</accession>
<dbReference type="InterPro" id="IPR036291">
    <property type="entry name" value="NAD(P)-bd_dom_sf"/>
</dbReference>